<evidence type="ECO:0000313" key="2">
    <source>
        <dbReference type="Proteomes" id="UP000030762"/>
    </source>
</evidence>
<dbReference type="Proteomes" id="UP000030762">
    <property type="component" value="Unassembled WGS sequence"/>
</dbReference>
<dbReference type="EMBL" id="JH767199">
    <property type="protein sequence ID" value="EQC28032.1"/>
    <property type="molecule type" value="Genomic_DNA"/>
</dbReference>
<dbReference type="PANTHER" id="PTHR31854">
    <property type="entry name" value="TUBULIN POLYGLUTAMYLASE COMPLEX SUBUNIT 2"/>
    <property type="match status" value="1"/>
</dbReference>
<dbReference type="STRING" id="1156394.T0REL1"/>
<name>T0REL1_SAPDV</name>
<protein>
    <recommendedName>
        <fullName evidence="3">Knr4/Smi1-like domain-containing protein</fullName>
    </recommendedName>
</protein>
<reference evidence="1 2" key="1">
    <citation type="submission" date="2012-04" db="EMBL/GenBank/DDBJ databases">
        <title>The Genome Sequence of Saprolegnia declina VS20.</title>
        <authorList>
            <consortium name="The Broad Institute Genome Sequencing Platform"/>
            <person name="Russ C."/>
            <person name="Nusbaum C."/>
            <person name="Tyler B."/>
            <person name="van West P."/>
            <person name="Dieguez-Uribeondo J."/>
            <person name="de Bruijn I."/>
            <person name="Tripathy S."/>
            <person name="Jiang R."/>
            <person name="Young S.K."/>
            <person name="Zeng Q."/>
            <person name="Gargeya S."/>
            <person name="Fitzgerald M."/>
            <person name="Haas B."/>
            <person name="Abouelleil A."/>
            <person name="Alvarado L."/>
            <person name="Arachchi H.M."/>
            <person name="Berlin A."/>
            <person name="Chapman S.B."/>
            <person name="Goldberg J."/>
            <person name="Griggs A."/>
            <person name="Gujja S."/>
            <person name="Hansen M."/>
            <person name="Howarth C."/>
            <person name="Imamovic A."/>
            <person name="Larimer J."/>
            <person name="McCowen C."/>
            <person name="Montmayeur A."/>
            <person name="Murphy C."/>
            <person name="Neiman D."/>
            <person name="Pearson M."/>
            <person name="Priest M."/>
            <person name="Roberts A."/>
            <person name="Saif S."/>
            <person name="Shea T."/>
            <person name="Sisk P."/>
            <person name="Sykes S."/>
            <person name="Wortman J."/>
            <person name="Nusbaum C."/>
            <person name="Birren B."/>
        </authorList>
    </citation>
    <scope>NUCLEOTIDE SEQUENCE [LARGE SCALE GENOMIC DNA]</scope>
    <source>
        <strain evidence="1 2">VS20</strain>
    </source>
</reference>
<evidence type="ECO:0008006" key="3">
    <source>
        <dbReference type="Google" id="ProtNLM"/>
    </source>
</evidence>
<dbReference type="PANTHER" id="PTHR31854:SF2">
    <property type="entry name" value="TUBULIN POLYGLUTAMYLASE COMPLEX SUBUNIT 2"/>
    <property type="match status" value="1"/>
</dbReference>
<dbReference type="OMA" id="WQFLAET"/>
<dbReference type="eggNOG" id="KOG3133">
    <property type="taxonomic scope" value="Eukaryota"/>
</dbReference>
<gene>
    <name evidence="1" type="ORF">SDRG_14128</name>
</gene>
<dbReference type="RefSeq" id="XP_008618457.1">
    <property type="nucleotide sequence ID" value="XM_008620235.1"/>
</dbReference>
<organism evidence="1 2">
    <name type="scientific">Saprolegnia diclina (strain VS20)</name>
    <dbReference type="NCBI Taxonomy" id="1156394"/>
    <lineage>
        <taxon>Eukaryota</taxon>
        <taxon>Sar</taxon>
        <taxon>Stramenopiles</taxon>
        <taxon>Oomycota</taxon>
        <taxon>Saprolegniomycetes</taxon>
        <taxon>Saprolegniales</taxon>
        <taxon>Saprolegniaceae</taxon>
        <taxon>Saprolegnia</taxon>
    </lineage>
</organism>
<dbReference type="InterPro" id="IPR039231">
    <property type="entry name" value="TPGS2"/>
</dbReference>
<keyword evidence="2" id="KW-1185">Reference proteome</keyword>
<sequence length="208" mass="23248">MDDLNAMSLEVFQYLGAHAAVSNLELKPMPGVAMHNISLWNQRNSPKKLPADLVAFLAASNGLSIKWHAVLNHKFFALGHFSINSLQNMKRVDVTLGDATHAGYVLESSSTMGEVCMVFADDATVEVWLKDLTDQWHFLAKTFSDYYRLMIVHLGLVGWQLLFTPNGLDPVTLQWFHLFVPGRMQARPTDKNDATSGDTKVTLLPFTL</sequence>
<dbReference type="AlphaFoldDB" id="T0REL1"/>
<dbReference type="InParanoid" id="T0REL1"/>
<evidence type="ECO:0000313" key="1">
    <source>
        <dbReference type="EMBL" id="EQC28032.1"/>
    </source>
</evidence>
<dbReference type="OrthoDB" id="10249691at2759"/>
<accession>T0REL1</accession>
<dbReference type="VEuPathDB" id="FungiDB:SDRG_14128"/>
<dbReference type="GeneID" id="19954855"/>
<proteinExistence type="predicted"/>